<dbReference type="InterPro" id="IPR013083">
    <property type="entry name" value="Znf_RING/FYVE/PHD"/>
</dbReference>
<dbReference type="Gene3D" id="3.30.40.10">
    <property type="entry name" value="Zinc/RING finger domain, C3HC4 (zinc finger)"/>
    <property type="match status" value="1"/>
</dbReference>
<evidence type="ECO:0000313" key="3">
    <source>
        <dbReference type="Proteomes" id="UP001516400"/>
    </source>
</evidence>
<dbReference type="EMBL" id="JABFTP020000124">
    <property type="protein sequence ID" value="KAL3280148.1"/>
    <property type="molecule type" value="Genomic_DNA"/>
</dbReference>
<dbReference type="InterPro" id="IPR011011">
    <property type="entry name" value="Znf_FYVE_PHD"/>
</dbReference>
<dbReference type="AlphaFoldDB" id="A0ABD2NNJ2"/>
<name>A0ABD2NNJ2_9CUCU</name>
<evidence type="ECO:0000256" key="1">
    <source>
        <dbReference type="SAM" id="Coils"/>
    </source>
</evidence>
<protein>
    <recommendedName>
        <fullName evidence="4">Zinc finger PHD-type domain-containing protein</fullName>
    </recommendedName>
</protein>
<keyword evidence="3" id="KW-1185">Reference proteome</keyword>
<feature type="coiled-coil region" evidence="1">
    <location>
        <begin position="112"/>
        <end position="139"/>
    </location>
</feature>
<evidence type="ECO:0008006" key="4">
    <source>
        <dbReference type="Google" id="ProtNLM"/>
    </source>
</evidence>
<keyword evidence="1" id="KW-0175">Coiled coil</keyword>
<comment type="caution">
    <text evidence="2">The sequence shown here is derived from an EMBL/GenBank/DDBJ whole genome shotgun (WGS) entry which is preliminary data.</text>
</comment>
<accession>A0ABD2NNJ2</accession>
<reference evidence="2 3" key="1">
    <citation type="journal article" date="2021" name="BMC Biol.">
        <title>Horizontally acquired antibacterial genes associated with adaptive radiation of ladybird beetles.</title>
        <authorList>
            <person name="Li H.S."/>
            <person name="Tang X.F."/>
            <person name="Huang Y.H."/>
            <person name="Xu Z.Y."/>
            <person name="Chen M.L."/>
            <person name="Du X.Y."/>
            <person name="Qiu B.Y."/>
            <person name="Chen P.T."/>
            <person name="Zhang W."/>
            <person name="Slipinski A."/>
            <person name="Escalona H.E."/>
            <person name="Waterhouse R.M."/>
            <person name="Zwick A."/>
            <person name="Pang H."/>
        </authorList>
    </citation>
    <scope>NUCLEOTIDE SEQUENCE [LARGE SCALE GENOMIC DNA]</scope>
    <source>
        <strain evidence="2">SYSU2018</strain>
    </source>
</reference>
<organism evidence="2 3">
    <name type="scientific">Cryptolaemus montrouzieri</name>
    <dbReference type="NCBI Taxonomy" id="559131"/>
    <lineage>
        <taxon>Eukaryota</taxon>
        <taxon>Metazoa</taxon>
        <taxon>Ecdysozoa</taxon>
        <taxon>Arthropoda</taxon>
        <taxon>Hexapoda</taxon>
        <taxon>Insecta</taxon>
        <taxon>Pterygota</taxon>
        <taxon>Neoptera</taxon>
        <taxon>Endopterygota</taxon>
        <taxon>Coleoptera</taxon>
        <taxon>Polyphaga</taxon>
        <taxon>Cucujiformia</taxon>
        <taxon>Coccinelloidea</taxon>
        <taxon>Coccinellidae</taxon>
        <taxon>Scymninae</taxon>
        <taxon>Scymnini</taxon>
        <taxon>Cryptolaemus</taxon>
    </lineage>
</organism>
<sequence length="165" mass="19208">MVPPVNYKKCHLVIRANSYCISCKGCMVWIHRDCAKLTAEEINGFAKEFKIPDGKRFLCTDCSLDGPRRSDRDKSLSDPKLEEELFERIKHYFDAKLDSEMEMIRVENDKLFAKFENRVKTLEAEVGSLKEQIRSLEENGSDKLLKEIHERSLRSSNIMIYKVAE</sequence>
<proteinExistence type="predicted"/>
<dbReference type="Proteomes" id="UP001516400">
    <property type="component" value="Unassembled WGS sequence"/>
</dbReference>
<dbReference type="SUPFAM" id="SSF57903">
    <property type="entry name" value="FYVE/PHD zinc finger"/>
    <property type="match status" value="1"/>
</dbReference>
<evidence type="ECO:0000313" key="2">
    <source>
        <dbReference type="EMBL" id="KAL3280148.1"/>
    </source>
</evidence>
<gene>
    <name evidence="2" type="ORF">HHI36_017648</name>
</gene>